<feature type="transmembrane region" description="Helical" evidence="11">
    <location>
        <begin position="415"/>
        <end position="434"/>
    </location>
</feature>
<evidence type="ECO:0000313" key="13">
    <source>
        <dbReference type="Proteomes" id="UP000504637"/>
    </source>
</evidence>
<dbReference type="InterPro" id="IPR006153">
    <property type="entry name" value="Cation/H_exchanger_TM"/>
</dbReference>
<feature type="domain" description="Cation/H+ exchanger transmembrane" evidence="12">
    <location>
        <begin position="43"/>
        <end position="284"/>
    </location>
</feature>
<keyword evidence="13" id="KW-1185">Reference proteome</keyword>
<feature type="transmembrane region" description="Helical" evidence="11">
    <location>
        <begin position="161"/>
        <end position="181"/>
    </location>
</feature>
<feature type="transmembrane region" description="Helical" evidence="11">
    <location>
        <begin position="380"/>
        <end position="403"/>
    </location>
</feature>
<keyword evidence="6" id="KW-0915">Sodium</keyword>
<evidence type="ECO:0000256" key="4">
    <source>
        <dbReference type="ARBA" id="ARBA00022692"/>
    </source>
</evidence>
<evidence type="ECO:0000256" key="6">
    <source>
        <dbReference type="ARBA" id="ARBA00023053"/>
    </source>
</evidence>
<protein>
    <recommendedName>
        <fullName evidence="12">Cation/H+ exchanger transmembrane domain-containing protein</fullName>
    </recommendedName>
</protein>
<dbReference type="GO" id="GO:0015297">
    <property type="term" value="F:antiporter activity"/>
    <property type="evidence" value="ECO:0007669"/>
    <property type="project" value="UniProtKB-KW"/>
</dbReference>
<name>A0A6J3MJ79_9PEZI</name>
<evidence type="ECO:0000256" key="5">
    <source>
        <dbReference type="ARBA" id="ARBA00022989"/>
    </source>
</evidence>
<dbReference type="GO" id="GO:1902600">
    <property type="term" value="P:proton transmembrane transport"/>
    <property type="evidence" value="ECO:0007669"/>
    <property type="project" value="InterPro"/>
</dbReference>
<feature type="transmembrane region" description="Helical" evidence="11">
    <location>
        <begin position="586"/>
        <end position="609"/>
    </location>
</feature>
<proteinExistence type="predicted"/>
<evidence type="ECO:0000256" key="9">
    <source>
        <dbReference type="ARBA" id="ARBA00023201"/>
    </source>
</evidence>
<dbReference type="RefSeq" id="XP_033464971.1">
    <property type="nucleotide sequence ID" value="XM_033606926.1"/>
</dbReference>
<reference evidence="14" key="3">
    <citation type="submission" date="2025-08" db="UniProtKB">
        <authorList>
            <consortium name="RefSeq"/>
        </authorList>
    </citation>
    <scope>IDENTIFICATION</scope>
    <source>
        <strain evidence="14">CBS 342.82</strain>
    </source>
</reference>
<reference evidence="14" key="2">
    <citation type="submission" date="2020-04" db="EMBL/GenBank/DDBJ databases">
        <authorList>
            <consortium name="NCBI Genome Project"/>
        </authorList>
    </citation>
    <scope>NUCLEOTIDE SEQUENCE</scope>
    <source>
        <strain evidence="14">CBS 342.82</strain>
    </source>
</reference>
<evidence type="ECO:0000256" key="8">
    <source>
        <dbReference type="ARBA" id="ARBA00023136"/>
    </source>
</evidence>
<keyword evidence="5 11" id="KW-1133">Transmembrane helix</keyword>
<evidence type="ECO:0000256" key="1">
    <source>
        <dbReference type="ARBA" id="ARBA00004141"/>
    </source>
</evidence>
<dbReference type="GO" id="GO:0006814">
    <property type="term" value="P:sodium ion transport"/>
    <property type="evidence" value="ECO:0007669"/>
    <property type="project" value="UniProtKB-KW"/>
</dbReference>
<evidence type="ECO:0000256" key="7">
    <source>
        <dbReference type="ARBA" id="ARBA00023065"/>
    </source>
</evidence>
<feature type="transmembrane region" description="Helical" evidence="11">
    <location>
        <begin position="128"/>
        <end position="149"/>
    </location>
</feature>
<feature type="region of interest" description="Disordered" evidence="10">
    <location>
        <begin position="292"/>
        <end position="374"/>
    </location>
</feature>
<keyword evidence="7" id="KW-0406">Ion transport</keyword>
<dbReference type="GO" id="GO:0016020">
    <property type="term" value="C:membrane"/>
    <property type="evidence" value="ECO:0007669"/>
    <property type="project" value="UniProtKB-SubCell"/>
</dbReference>
<feature type="transmembrane region" description="Helical" evidence="11">
    <location>
        <begin position="532"/>
        <end position="554"/>
    </location>
</feature>
<dbReference type="OrthoDB" id="1288932at2759"/>
<feature type="compositionally biased region" description="Basic and acidic residues" evidence="10">
    <location>
        <begin position="292"/>
        <end position="308"/>
    </location>
</feature>
<feature type="region of interest" description="Disordered" evidence="10">
    <location>
        <begin position="468"/>
        <end position="529"/>
    </location>
</feature>
<reference evidence="14" key="1">
    <citation type="submission" date="2020-01" db="EMBL/GenBank/DDBJ databases">
        <authorList>
            <consortium name="DOE Joint Genome Institute"/>
            <person name="Haridas S."/>
            <person name="Albert R."/>
            <person name="Binder M."/>
            <person name="Bloem J."/>
            <person name="Labutti K."/>
            <person name="Salamov A."/>
            <person name="Andreopoulos B."/>
            <person name="Baker S.E."/>
            <person name="Barry K."/>
            <person name="Bills G."/>
            <person name="Bluhm B.H."/>
            <person name="Cannon C."/>
            <person name="Castanera R."/>
            <person name="Culley D.E."/>
            <person name="Daum C."/>
            <person name="Ezra D."/>
            <person name="Gonzalez J.B."/>
            <person name="Henrissat B."/>
            <person name="Kuo A."/>
            <person name="Liang C."/>
            <person name="Lipzen A."/>
            <person name="Lutzoni F."/>
            <person name="Magnuson J."/>
            <person name="Mondo S."/>
            <person name="Nolan M."/>
            <person name="Ohm R."/>
            <person name="Pangilinan J."/>
            <person name="Park H.-J."/>
            <person name="Ramirez L."/>
            <person name="Alfaro M."/>
            <person name="Sun H."/>
            <person name="Tritt A."/>
            <person name="Yoshinaga Y."/>
            <person name="Zwiers L.-H."/>
            <person name="Turgeon B.G."/>
            <person name="Goodwin S.B."/>
            <person name="Spatafora J.W."/>
            <person name="Crous P.W."/>
            <person name="Grigoriev I.V."/>
        </authorList>
    </citation>
    <scope>NUCLEOTIDE SEQUENCE</scope>
    <source>
        <strain evidence="14">CBS 342.82</strain>
    </source>
</reference>
<dbReference type="Gene3D" id="1.20.1530.20">
    <property type="match status" value="2"/>
</dbReference>
<keyword evidence="8 11" id="KW-0472">Membrane</keyword>
<evidence type="ECO:0000313" key="14">
    <source>
        <dbReference type="RefSeq" id="XP_033464971.1"/>
    </source>
</evidence>
<feature type="compositionally biased region" description="Low complexity" evidence="10">
    <location>
        <begin position="353"/>
        <end position="372"/>
    </location>
</feature>
<feature type="compositionally biased region" description="Low complexity" evidence="10">
    <location>
        <begin position="476"/>
        <end position="504"/>
    </location>
</feature>
<dbReference type="Pfam" id="PF00999">
    <property type="entry name" value="Na_H_Exchanger"/>
    <property type="match status" value="1"/>
</dbReference>
<keyword evidence="2" id="KW-0813">Transport</keyword>
<evidence type="ECO:0000256" key="10">
    <source>
        <dbReference type="SAM" id="MobiDB-lite"/>
    </source>
</evidence>
<feature type="transmembrane region" description="Helical" evidence="11">
    <location>
        <begin position="201"/>
        <end position="219"/>
    </location>
</feature>
<feature type="compositionally biased region" description="Polar residues" evidence="10">
    <location>
        <begin position="328"/>
        <end position="343"/>
    </location>
</feature>
<sequence>MPSSMDVALSYHEPPIETILILTSFLLLLNLVNYVLDNIIFCGLIGQIFIGIGWGLPGTNWLGAEVQDTVMKLGYLGLILIVYEGGLSTNLRVLRANLSLSSLVAAIGVGAPIGLSFTLRLLLDVTPLQAFAAGAALCSTSLGTTFTILTTSGLTESRLGVILTSAAMIDDVIGLIMVQVISNLGGGGGSSFNAVTVVRPIGVSLAFAVLTPLACTFIVRPVAHHFIQNSSAGSTTSMMNFIRSEHGLFLLHTSVLIGMVAASSYAGTSNLFAAYLAGVVVTWFDELGDKKATSEARSARSSSQERIKPKSGVESPQIDLASEPAANVQDNTQPTGSGQTEQHTSNKRHPEQSSNLSSSTTPTNTPTKPKSTGTEIYDHYYSTVTTLILKPFFFASIGFSIPITQMFVGKVIWRGLVYATLMALGKFLCGLCLVRFDGVPRASLPGFPRSWRFPSPLRLRRHFFPLARPPHRTGDTTTTTAAATTATATATASSERTTPTITPTAAPPREPAAPQNPAMPPQKKPLRTPKPLSLYPAGILGSAMIARGEIGFLVSSLAASNGIFDGDGDGDGGGGGKQPSSASSDLFLVVTWAILICTVLGPVAVGLLVKRVRALTQAAGRAGATGREDPLGAWGVVPGQG</sequence>
<feature type="transmembrane region" description="Helical" evidence="11">
    <location>
        <begin position="69"/>
        <end position="86"/>
    </location>
</feature>
<feature type="transmembrane region" description="Helical" evidence="11">
    <location>
        <begin position="39"/>
        <end position="57"/>
    </location>
</feature>
<keyword evidence="3" id="KW-0050">Antiport</keyword>
<keyword evidence="9" id="KW-0739">Sodium transport</keyword>
<accession>A0A6J3MJ79</accession>
<dbReference type="GeneID" id="54364726"/>
<gene>
    <name evidence="14" type="ORF">K489DRAFT_398120</name>
</gene>
<feature type="transmembrane region" description="Helical" evidence="11">
    <location>
        <begin position="15"/>
        <end position="32"/>
    </location>
</feature>
<dbReference type="Proteomes" id="UP000504637">
    <property type="component" value="Unplaced"/>
</dbReference>
<dbReference type="InterPro" id="IPR038770">
    <property type="entry name" value="Na+/solute_symporter_sf"/>
</dbReference>
<feature type="transmembrane region" description="Helical" evidence="11">
    <location>
        <begin position="98"/>
        <end position="122"/>
    </location>
</feature>
<evidence type="ECO:0000256" key="11">
    <source>
        <dbReference type="SAM" id="Phobius"/>
    </source>
</evidence>
<dbReference type="PANTHER" id="PTHR43562">
    <property type="entry name" value="NAPA-TYPE SODIUM/HYDROGEN ANTIPORTER"/>
    <property type="match status" value="1"/>
</dbReference>
<dbReference type="PANTHER" id="PTHR43562:SF3">
    <property type="entry name" value="SODIUM ION_PROTON EXCHANGER (EUROFUNG)"/>
    <property type="match status" value="1"/>
</dbReference>
<comment type="subcellular location">
    <subcellularLocation>
        <location evidence="1">Membrane</location>
        <topology evidence="1">Multi-pass membrane protein</topology>
    </subcellularLocation>
</comment>
<keyword evidence="4 11" id="KW-0812">Transmembrane</keyword>
<evidence type="ECO:0000259" key="12">
    <source>
        <dbReference type="Pfam" id="PF00999"/>
    </source>
</evidence>
<dbReference type="AlphaFoldDB" id="A0A6J3MJ79"/>
<evidence type="ECO:0000256" key="3">
    <source>
        <dbReference type="ARBA" id="ARBA00022449"/>
    </source>
</evidence>
<organism evidence="14">
    <name type="scientific">Dissoconium aciculare CBS 342.82</name>
    <dbReference type="NCBI Taxonomy" id="1314786"/>
    <lineage>
        <taxon>Eukaryota</taxon>
        <taxon>Fungi</taxon>
        <taxon>Dikarya</taxon>
        <taxon>Ascomycota</taxon>
        <taxon>Pezizomycotina</taxon>
        <taxon>Dothideomycetes</taxon>
        <taxon>Dothideomycetidae</taxon>
        <taxon>Mycosphaerellales</taxon>
        <taxon>Dissoconiaceae</taxon>
        <taxon>Dissoconium</taxon>
    </lineage>
</organism>
<evidence type="ECO:0000256" key="2">
    <source>
        <dbReference type="ARBA" id="ARBA00022448"/>
    </source>
</evidence>